<sequence length="482" mass="51390">MAQQRTLVTGGHVVSMDPAIGDLPVGDVLVEDGVIVAVAPAVPAGDAEVVDATGHVVLPGLIDTHRHTWQSVVRGICADWTLGDYYFGIRLAISPAMTPEDVRLGQLVGGADALNAGVTTLLDFSHTNNTPDHFDAAVTGIRESGVRAAHCHGFFESRPAEPRFGTHADRVRDFARLAERHFPGRDGLVTLGVSLSEVFGQPWQQTVEELTLAREYGALVVNHTGCVWGSCVTGGIRELDAAGLLGPDIVHVHCNTLDDDEWTALARSGGKVSISVETELNMGMGRPVFERCRRHGLAPTLSADVISLNSGDLWHQMRFGLGFDRWDATHADNLAGRMPETVTTTARDALTWTTVNAADAMGMGDRIGSLTPGKRADLVLVGGPSFETSPRPDVVGSLVFQTTVADVRTVLVDGRVVKQDGVLVDHDLRALTRQAEAACEGVLQRVADNGQTLPGTPGNGWELMEPLFQANRPQPAAPAARS</sequence>
<dbReference type="Proteomes" id="UP000199546">
    <property type="component" value="Unassembled WGS sequence"/>
</dbReference>
<feature type="domain" description="Amidohydrolase-related" evidence="2">
    <location>
        <begin position="56"/>
        <end position="417"/>
    </location>
</feature>
<gene>
    <name evidence="3" type="ORF">SAMN05660657_04172</name>
</gene>
<proteinExistence type="predicted"/>
<evidence type="ECO:0000256" key="1">
    <source>
        <dbReference type="ARBA" id="ARBA00022801"/>
    </source>
</evidence>
<accession>A0A1I7C6Z2</accession>
<evidence type="ECO:0000313" key="3">
    <source>
        <dbReference type="EMBL" id="SFT95211.1"/>
    </source>
</evidence>
<evidence type="ECO:0000259" key="2">
    <source>
        <dbReference type="Pfam" id="PF01979"/>
    </source>
</evidence>
<dbReference type="RefSeq" id="WP_093582397.1">
    <property type="nucleotide sequence ID" value="NZ_FPBA01000018.1"/>
</dbReference>
<dbReference type="InterPro" id="IPR011059">
    <property type="entry name" value="Metal-dep_hydrolase_composite"/>
</dbReference>
<keyword evidence="4" id="KW-1185">Reference proteome</keyword>
<protein>
    <submittedName>
        <fullName evidence="3">Cytosine/adenosine deaminase</fullName>
    </submittedName>
</protein>
<dbReference type="EMBL" id="FPBA01000018">
    <property type="protein sequence ID" value="SFT95211.1"/>
    <property type="molecule type" value="Genomic_DNA"/>
</dbReference>
<dbReference type="SUPFAM" id="SSF51338">
    <property type="entry name" value="Composite domain of metallo-dependent hydrolases"/>
    <property type="match status" value="1"/>
</dbReference>
<dbReference type="STRING" id="1296565.SAMN05660657_04172"/>
<dbReference type="NCBIfam" id="NF006056">
    <property type="entry name" value="PRK08204.1"/>
    <property type="match status" value="1"/>
</dbReference>
<dbReference type="PANTHER" id="PTHR43794:SF11">
    <property type="entry name" value="AMIDOHYDROLASE-RELATED DOMAIN-CONTAINING PROTEIN"/>
    <property type="match status" value="1"/>
</dbReference>
<dbReference type="PANTHER" id="PTHR43794">
    <property type="entry name" value="AMINOHYDROLASE SSNA-RELATED"/>
    <property type="match status" value="1"/>
</dbReference>
<keyword evidence="1" id="KW-0378">Hydrolase</keyword>
<organism evidence="3 4">
    <name type="scientific">Geodermatophilus amargosae</name>
    <dbReference type="NCBI Taxonomy" id="1296565"/>
    <lineage>
        <taxon>Bacteria</taxon>
        <taxon>Bacillati</taxon>
        <taxon>Actinomycetota</taxon>
        <taxon>Actinomycetes</taxon>
        <taxon>Geodermatophilales</taxon>
        <taxon>Geodermatophilaceae</taxon>
        <taxon>Geodermatophilus</taxon>
    </lineage>
</organism>
<dbReference type="GO" id="GO:0016810">
    <property type="term" value="F:hydrolase activity, acting on carbon-nitrogen (but not peptide) bonds"/>
    <property type="evidence" value="ECO:0007669"/>
    <property type="project" value="InterPro"/>
</dbReference>
<name>A0A1I7C6Z2_9ACTN</name>
<dbReference type="Pfam" id="PF01979">
    <property type="entry name" value="Amidohydro_1"/>
    <property type="match status" value="1"/>
</dbReference>
<dbReference type="OrthoDB" id="3189065at2"/>
<dbReference type="AlphaFoldDB" id="A0A1I7C6Z2"/>
<dbReference type="Gene3D" id="3.20.20.140">
    <property type="entry name" value="Metal-dependent hydrolases"/>
    <property type="match status" value="1"/>
</dbReference>
<dbReference type="SUPFAM" id="SSF51556">
    <property type="entry name" value="Metallo-dependent hydrolases"/>
    <property type="match status" value="1"/>
</dbReference>
<dbReference type="InterPro" id="IPR032466">
    <property type="entry name" value="Metal_Hydrolase"/>
</dbReference>
<dbReference type="InterPro" id="IPR006680">
    <property type="entry name" value="Amidohydro-rel"/>
</dbReference>
<dbReference type="InterPro" id="IPR050287">
    <property type="entry name" value="MTA/SAH_deaminase"/>
</dbReference>
<dbReference type="Gene3D" id="2.30.40.10">
    <property type="entry name" value="Urease, subunit C, domain 1"/>
    <property type="match status" value="1"/>
</dbReference>
<evidence type="ECO:0000313" key="4">
    <source>
        <dbReference type="Proteomes" id="UP000199546"/>
    </source>
</evidence>
<reference evidence="4" key="1">
    <citation type="submission" date="2016-10" db="EMBL/GenBank/DDBJ databases">
        <authorList>
            <person name="Varghese N."/>
            <person name="Submissions S."/>
        </authorList>
    </citation>
    <scope>NUCLEOTIDE SEQUENCE [LARGE SCALE GENOMIC DNA]</scope>
    <source>
        <strain evidence="4">DSM 46136</strain>
    </source>
</reference>